<feature type="domain" description="SGNH hydrolase-type esterase" evidence="3">
    <location>
        <begin position="45"/>
        <end position="180"/>
    </location>
</feature>
<evidence type="ECO:0000256" key="2">
    <source>
        <dbReference type="SAM" id="SignalP"/>
    </source>
</evidence>
<comment type="caution">
    <text evidence="4">The sequence shown here is derived from an EMBL/GenBank/DDBJ whole genome shotgun (WGS) entry which is preliminary data.</text>
</comment>
<evidence type="ECO:0000313" key="4">
    <source>
        <dbReference type="EMBL" id="KAK4208462.1"/>
    </source>
</evidence>
<keyword evidence="1 2" id="KW-0732">Signal</keyword>
<dbReference type="InterPro" id="IPR013517">
    <property type="entry name" value="FG-GAP"/>
</dbReference>
<dbReference type="PANTHER" id="PTHR44103">
    <property type="entry name" value="PROPROTEIN CONVERTASE P"/>
    <property type="match status" value="1"/>
</dbReference>
<dbReference type="SUPFAM" id="SSF52266">
    <property type="entry name" value="SGNH hydrolase"/>
    <property type="match status" value="1"/>
</dbReference>
<proteinExistence type="predicted"/>
<evidence type="ECO:0000256" key="1">
    <source>
        <dbReference type="ARBA" id="ARBA00022729"/>
    </source>
</evidence>
<dbReference type="Gene3D" id="3.40.50.1110">
    <property type="entry name" value="SGNH hydrolase"/>
    <property type="match status" value="1"/>
</dbReference>
<accession>A0AAN7B3C9</accession>
<reference evidence="4" key="1">
    <citation type="journal article" date="2023" name="Mol. Phylogenet. Evol.">
        <title>Genome-scale phylogeny and comparative genomics of the fungal order Sordariales.</title>
        <authorList>
            <person name="Hensen N."/>
            <person name="Bonometti L."/>
            <person name="Westerberg I."/>
            <person name="Brannstrom I.O."/>
            <person name="Guillou S."/>
            <person name="Cros-Aarteil S."/>
            <person name="Calhoun S."/>
            <person name="Haridas S."/>
            <person name="Kuo A."/>
            <person name="Mondo S."/>
            <person name="Pangilinan J."/>
            <person name="Riley R."/>
            <person name="LaButti K."/>
            <person name="Andreopoulos B."/>
            <person name="Lipzen A."/>
            <person name="Chen C."/>
            <person name="Yan M."/>
            <person name="Daum C."/>
            <person name="Ng V."/>
            <person name="Clum A."/>
            <person name="Steindorff A."/>
            <person name="Ohm R.A."/>
            <person name="Martin F."/>
            <person name="Silar P."/>
            <person name="Natvig D.O."/>
            <person name="Lalanne C."/>
            <person name="Gautier V."/>
            <person name="Ament-Velasquez S.L."/>
            <person name="Kruys A."/>
            <person name="Hutchinson M.I."/>
            <person name="Powell A.J."/>
            <person name="Barry K."/>
            <person name="Miller A.N."/>
            <person name="Grigoriev I.V."/>
            <person name="Debuchy R."/>
            <person name="Gladieux P."/>
            <person name="Hiltunen Thoren M."/>
            <person name="Johannesson H."/>
        </authorList>
    </citation>
    <scope>NUCLEOTIDE SEQUENCE</scope>
    <source>
        <strain evidence="4">PSN293</strain>
    </source>
</reference>
<gene>
    <name evidence="4" type="ORF">QBC37DRAFT_486798</name>
</gene>
<dbReference type="InterPro" id="IPR013830">
    <property type="entry name" value="SGNH_hydro"/>
</dbReference>
<reference evidence="4" key="2">
    <citation type="submission" date="2023-05" db="EMBL/GenBank/DDBJ databases">
        <authorList>
            <consortium name="Lawrence Berkeley National Laboratory"/>
            <person name="Steindorff A."/>
            <person name="Hensen N."/>
            <person name="Bonometti L."/>
            <person name="Westerberg I."/>
            <person name="Brannstrom I.O."/>
            <person name="Guillou S."/>
            <person name="Cros-Aarteil S."/>
            <person name="Calhoun S."/>
            <person name="Haridas S."/>
            <person name="Kuo A."/>
            <person name="Mondo S."/>
            <person name="Pangilinan J."/>
            <person name="Riley R."/>
            <person name="Labutti K."/>
            <person name="Andreopoulos B."/>
            <person name="Lipzen A."/>
            <person name="Chen C."/>
            <person name="Yanf M."/>
            <person name="Daum C."/>
            <person name="Ng V."/>
            <person name="Clum A."/>
            <person name="Ohm R."/>
            <person name="Martin F."/>
            <person name="Silar P."/>
            <person name="Natvig D."/>
            <person name="Lalanne C."/>
            <person name="Gautier V."/>
            <person name="Ament-Velasquez S.L."/>
            <person name="Kruys A."/>
            <person name="Hutchinson M.I."/>
            <person name="Powell A.J."/>
            <person name="Barry K."/>
            <person name="Miller A.N."/>
            <person name="Grigoriev I.V."/>
            <person name="Debuchy R."/>
            <person name="Gladieux P."/>
            <person name="Thoren M.H."/>
            <person name="Johannesson H."/>
        </authorList>
    </citation>
    <scope>NUCLEOTIDE SEQUENCE</scope>
    <source>
        <strain evidence="4">PSN293</strain>
    </source>
</reference>
<protein>
    <recommendedName>
        <fullName evidence="3">SGNH hydrolase-type esterase domain-containing protein</fullName>
    </recommendedName>
</protein>
<feature type="chain" id="PRO_5043048063" description="SGNH hydrolase-type esterase domain-containing protein" evidence="2">
    <location>
        <begin position="35"/>
        <end position="1290"/>
    </location>
</feature>
<dbReference type="Gene3D" id="2.130.10.130">
    <property type="entry name" value="Integrin alpha, N-terminal"/>
    <property type="match status" value="2"/>
</dbReference>
<dbReference type="Pfam" id="PF13517">
    <property type="entry name" value="FG-GAP_3"/>
    <property type="match status" value="2"/>
</dbReference>
<sequence>MALLIFPSVNGNGITKTILLLLLSLLTQLPLIPAAELANLRILPLGDSITKGSLSSQNNGYRGPLRSKLLSYSDSQVDMIGSLRNGQMLDNDHEGHSGEYLHQILSHVSKSIPAKPNVVLIHAGTNNMDKGRDIDKAPELMESIIEQVFAGSPNAVVLLAPVIWADKPDMQARTDVFNEQLGGIIERRQKAGDKILKAIQETNGKGWIKTPEKGDPNKLPGMGLGYGDDNSGGEAANCGSGNWVSKGPIFTELKVWEEVGEIMYSADSARRDKVILADLNGDGIDDYILADDDGAVRAWLNEGSPNEWMNLGTVHPESDEWSSITGDMIRFADVDNDGKADLIALYSDGAAKVWKNVDGGATFKPLDSKWATGLGESREKVRFQDIDGDGYADYVIIYDNGAVKWARNTGNNGQDDNEWNWEEAAEIAPGPAGMPANRAHLYDLDCDGMADYVIVYDGGAVKALRNTGHLNGDGPWPGYRNWYDLGTIAPGVKGVTGEMIRFADMDGDGLADLVAIAEDGSMRMWKNLGLIGTSKGSSIRFARLNKDKKVDIVSVDRQGRARAWLNEGLGKWKDIGGIAPGLNEDLTAAEIQFADVNGDGLDDFLVVYGSGAVKAYLNNGNLPDKRKRIWQDSQVISWGVGEPGRMITFADLNGDGYADYCIVFDGGAVSCYLNQQNIPPDDGDRIWGSRLTVATGVGWPGDKVRFADITGDGKDDYLIQFAGGGADGYNNTGNIPDAGRVRNWFGIGTISTGVDPQGPVRYADIDGDGKDDYLVVFGGGTVVAYINSCDWKLPDLGGGDGGGGGDDGLNYNSTCEDLFDETGNGNTYPSELWNKVGTQPYWKHWLSLGDGVTHNVVNKLAGEWGLTELGCNVGGNCEVPVSCVYEPPTGSARGHLVLRSIKNLHNYYSRLREAIGESREYFNSLQAVFQEYWPEDDLKDEDLANLLGTLEDAFGVAAAVSGSTSVGVANELFSAFSSTMSEAMVNEGKTIEHASDLAFFGFNFFNNSATAIDDLQNDLLREGHYEPSNGKKVVLDDVFEDGQWIDTSKIPIINDSNDSPRIDPQALRNFFFAWFHAKILNYAWRNSMVYVIGYPMTESEFDEIEVVDDAIKAYHWGYGYFLVSLGTRTSFGDTVYTRKEVPGYERVKDNDLNSGFTVEDVIKVSVDTFEEFGYNYTGSPVLDDYLNADWDTRRDVKPKVLGTFSLPVCDLSQIPRDDVFRHLKELLADTEYDDSPMYGYDATCFCTELEDINGQKFRDQFPYSHNFDMCPPYTQPPYESGFPRGKVNST</sequence>
<dbReference type="InterPro" id="IPR036514">
    <property type="entry name" value="SGNH_hydro_sf"/>
</dbReference>
<evidence type="ECO:0000259" key="3">
    <source>
        <dbReference type="Pfam" id="PF13472"/>
    </source>
</evidence>
<dbReference type="Proteomes" id="UP001301769">
    <property type="component" value="Unassembled WGS sequence"/>
</dbReference>
<keyword evidence="5" id="KW-1185">Reference proteome</keyword>
<evidence type="ECO:0000313" key="5">
    <source>
        <dbReference type="Proteomes" id="UP001301769"/>
    </source>
</evidence>
<dbReference type="EMBL" id="MU858242">
    <property type="protein sequence ID" value="KAK4208462.1"/>
    <property type="molecule type" value="Genomic_DNA"/>
</dbReference>
<name>A0AAN7B3C9_9PEZI</name>
<dbReference type="PANTHER" id="PTHR44103:SF1">
    <property type="entry name" value="PROPROTEIN CONVERTASE P"/>
    <property type="match status" value="1"/>
</dbReference>
<dbReference type="SUPFAM" id="SSF69318">
    <property type="entry name" value="Integrin alpha N-terminal domain"/>
    <property type="match status" value="2"/>
</dbReference>
<feature type="signal peptide" evidence="2">
    <location>
        <begin position="1"/>
        <end position="34"/>
    </location>
</feature>
<organism evidence="4 5">
    <name type="scientific">Rhypophila decipiens</name>
    <dbReference type="NCBI Taxonomy" id="261697"/>
    <lineage>
        <taxon>Eukaryota</taxon>
        <taxon>Fungi</taxon>
        <taxon>Dikarya</taxon>
        <taxon>Ascomycota</taxon>
        <taxon>Pezizomycotina</taxon>
        <taxon>Sordariomycetes</taxon>
        <taxon>Sordariomycetidae</taxon>
        <taxon>Sordariales</taxon>
        <taxon>Naviculisporaceae</taxon>
        <taxon>Rhypophila</taxon>
    </lineage>
</organism>
<dbReference type="InterPro" id="IPR028994">
    <property type="entry name" value="Integrin_alpha_N"/>
</dbReference>
<dbReference type="Pfam" id="PF13472">
    <property type="entry name" value="Lipase_GDSL_2"/>
    <property type="match status" value="1"/>
</dbReference>